<feature type="transmembrane region" description="Helical" evidence="4">
    <location>
        <begin position="277"/>
        <end position="297"/>
    </location>
</feature>
<dbReference type="PANTHER" id="PTHR43877">
    <property type="entry name" value="AMINOALKYLPHOSPHONATE N-ACETYLTRANSFERASE-RELATED-RELATED"/>
    <property type="match status" value="1"/>
</dbReference>
<evidence type="ECO:0000256" key="4">
    <source>
        <dbReference type="SAM" id="Phobius"/>
    </source>
</evidence>
<evidence type="ECO:0000256" key="3">
    <source>
        <dbReference type="SAM" id="MobiDB-lite"/>
    </source>
</evidence>
<evidence type="ECO:0000313" key="6">
    <source>
        <dbReference type="EMBL" id="QCC56430.1"/>
    </source>
</evidence>
<feature type="transmembrane region" description="Helical" evidence="4">
    <location>
        <begin position="317"/>
        <end position="339"/>
    </location>
</feature>
<keyword evidence="6" id="KW-0614">Plasmid</keyword>
<feature type="transmembrane region" description="Helical" evidence="4">
    <location>
        <begin position="385"/>
        <end position="403"/>
    </location>
</feature>
<keyword evidence="4" id="KW-0472">Membrane</keyword>
<accession>A0A4D6HRP8</accession>
<keyword evidence="2" id="KW-0012">Acyltransferase</keyword>
<dbReference type="PROSITE" id="PS51186">
    <property type="entry name" value="GNAT"/>
    <property type="match status" value="1"/>
</dbReference>
<dbReference type="Proteomes" id="UP000296822">
    <property type="component" value="Plasmid unnamed1"/>
</dbReference>
<evidence type="ECO:0000256" key="1">
    <source>
        <dbReference type="ARBA" id="ARBA00022679"/>
    </source>
</evidence>
<dbReference type="Pfam" id="PF00583">
    <property type="entry name" value="Acetyltransf_1"/>
    <property type="match status" value="1"/>
</dbReference>
<feature type="region of interest" description="Disordered" evidence="3">
    <location>
        <begin position="170"/>
        <end position="207"/>
    </location>
</feature>
<feature type="transmembrane region" description="Helical" evidence="4">
    <location>
        <begin position="351"/>
        <end position="370"/>
    </location>
</feature>
<sequence>MAATSDPSITLVSEAESETRRRLEEIAADAFATPQDYLVSLSAHTLAARVDGEVVGGVVLDIVDGSAGDVGIVSWLFTSPSAQGRGIGDQLVNAALDYLVEQGCRAVVTVVQWPNTASSALFARRGFSRISSSALLERFGPKQGGLVWHKTFHFVNVGCDLWYLELPGEESPEPSRNPPEKPANATDRATSDSEVSNSRGRQRRSPLRTARRFSETVLVHVVLLAIVVGGLDVQSWDLTTVGLAVTAGVLLSLRWAPYAVFTSRDRRQWVFWDWGNVYPFAGAIAVFGGFLPVPGHITPERSEWDYRDELSVLGPAATAWGVLLLATLLGVIAMSEWLGTSGWLEAATLESLVLTLTVFVVVDLLVIVWPFDSYNGRIVYDWNRVVWAVLSGVAALVLVVYYFG</sequence>
<dbReference type="GeneID" id="39853181"/>
<proteinExistence type="predicted"/>
<dbReference type="GO" id="GO:0016747">
    <property type="term" value="F:acyltransferase activity, transferring groups other than amino-acyl groups"/>
    <property type="evidence" value="ECO:0007669"/>
    <property type="project" value="InterPro"/>
</dbReference>
<keyword evidence="1 6" id="KW-0808">Transferase</keyword>
<dbReference type="Gene3D" id="3.40.630.30">
    <property type="match status" value="1"/>
</dbReference>
<feature type="domain" description="N-acetyltransferase" evidence="5">
    <location>
        <begin position="10"/>
        <end position="153"/>
    </location>
</feature>
<dbReference type="EMBL" id="CP031306">
    <property type="protein sequence ID" value="QCC56430.1"/>
    <property type="molecule type" value="Genomic_DNA"/>
</dbReference>
<feature type="transmembrane region" description="Helical" evidence="4">
    <location>
        <begin position="213"/>
        <end position="232"/>
    </location>
</feature>
<organism evidence="6 7">
    <name type="scientific">Natronorubrum bangense</name>
    <dbReference type="NCBI Taxonomy" id="61858"/>
    <lineage>
        <taxon>Archaea</taxon>
        <taxon>Methanobacteriati</taxon>
        <taxon>Methanobacteriota</taxon>
        <taxon>Stenosarchaea group</taxon>
        <taxon>Halobacteria</taxon>
        <taxon>Halobacteriales</taxon>
        <taxon>Natrialbaceae</taxon>
        <taxon>Natronorubrum</taxon>
    </lineage>
</organism>
<dbReference type="InterPro" id="IPR000182">
    <property type="entry name" value="GNAT_dom"/>
</dbReference>
<name>A0A4D6HRP8_9EURY</name>
<dbReference type="CDD" id="cd04301">
    <property type="entry name" value="NAT_SF"/>
    <property type="match status" value="1"/>
</dbReference>
<evidence type="ECO:0000256" key="2">
    <source>
        <dbReference type="ARBA" id="ARBA00023315"/>
    </source>
</evidence>
<evidence type="ECO:0000313" key="7">
    <source>
        <dbReference type="Proteomes" id="UP000296822"/>
    </source>
</evidence>
<dbReference type="KEGG" id="nbg:DV706_18050"/>
<dbReference type="InterPro" id="IPR050832">
    <property type="entry name" value="Bact_Acetyltransf"/>
</dbReference>
<dbReference type="SUPFAM" id="SSF55729">
    <property type="entry name" value="Acyl-CoA N-acyltransferases (Nat)"/>
    <property type="match status" value="1"/>
</dbReference>
<reference evidence="6 7" key="1">
    <citation type="journal article" date="2019" name="Nat. Commun.">
        <title>A new type of DNA phosphorothioation-based antiviral system in archaea.</title>
        <authorList>
            <person name="Xiong L."/>
            <person name="Liu S."/>
            <person name="Chen S."/>
            <person name="Xiao Y."/>
            <person name="Zhu B."/>
            <person name="Gao Y."/>
            <person name="Zhang Y."/>
            <person name="Chen B."/>
            <person name="Luo J."/>
            <person name="Deng Z."/>
            <person name="Chen X."/>
            <person name="Wang L."/>
            <person name="Chen S."/>
        </authorList>
    </citation>
    <scope>NUCLEOTIDE SEQUENCE [LARGE SCALE GENOMIC DNA]</scope>
    <source>
        <strain evidence="6 7">JCM 10635</strain>
        <plasmid evidence="6 7">unnamed1</plasmid>
    </source>
</reference>
<dbReference type="InterPro" id="IPR016181">
    <property type="entry name" value="Acyl_CoA_acyltransferase"/>
</dbReference>
<dbReference type="PANTHER" id="PTHR43877:SF2">
    <property type="entry name" value="AMINOALKYLPHOSPHONATE N-ACETYLTRANSFERASE-RELATED"/>
    <property type="match status" value="1"/>
</dbReference>
<keyword evidence="4" id="KW-1133">Transmembrane helix</keyword>
<dbReference type="RefSeq" id="WP_006066912.1">
    <property type="nucleotide sequence ID" value="NZ_CP031306.1"/>
</dbReference>
<evidence type="ECO:0000259" key="5">
    <source>
        <dbReference type="PROSITE" id="PS51186"/>
    </source>
</evidence>
<keyword evidence="4" id="KW-0812">Transmembrane</keyword>
<protein>
    <submittedName>
        <fullName evidence="6">GNAT family N-acetyltransferase</fullName>
    </submittedName>
</protein>
<gene>
    <name evidence="6" type="ORF">DV706_18050</name>
</gene>
<dbReference type="AlphaFoldDB" id="A0A4D6HRP8"/>
<geneLocation type="plasmid" evidence="6">
    <name>unnamed1</name>
</geneLocation>
<feature type="transmembrane region" description="Helical" evidence="4">
    <location>
        <begin position="238"/>
        <end position="256"/>
    </location>
</feature>